<dbReference type="InterPro" id="IPR034733">
    <property type="entry name" value="AcCoA_carboxyl_beta"/>
</dbReference>
<dbReference type="PANTHER" id="PTHR22855">
    <property type="entry name" value="ACETYL, PROPIONYL, PYRUVATE, AND GLUTACONYL CARBOXYLASE-RELATED"/>
    <property type="match status" value="1"/>
</dbReference>
<dbReference type="InterPro" id="IPR011762">
    <property type="entry name" value="COA_CT_N"/>
</dbReference>
<dbReference type="InterPro" id="IPR029045">
    <property type="entry name" value="ClpP/crotonase-like_dom_sf"/>
</dbReference>
<name>A0A9E8RWF3_9BACI</name>
<sequence>MEVNISKLRAMRNKIYHGGDEKYHVKQKKQKKLFVRKRLERFFDDGKYEEDGIFANVQSGDLPADGVVTAIGKVKGRTVCVMANDSTVKAGSWGKRTVEKIIRIQEVAMKLKVPMFYFVDSAGARITDQLEMFPNRRGAGRIFHNEVKMSGMVPQICVLFGPSAAGGAYIPAFCDIVIMVDQNASMYLGSPRMAEKVIGEKVSLEEMGGARMHCTVSGCGDYLAHSEEEALELAKTYIEYFPQNYETFTETIASKEPRLKRDLNELIPTNQNAPFDMYKCIDALIDDGSFFEIKKLFAPEIITGLARIGGRVVGIVANQPNVKGGVLFVDSADKASRFITLCDAFNIPLLFLADVPGFMIGTKVERAGIIRHGAKMIAAMSSATVPKISVIIRKAYGAGLYAMAGPAFEPDVCIALPMAQIAVMGPEAAVNAVYSNKINEIEDSIERKMFIEEKEKEYREHIDIYKLASELIVDEIVEPNELRSVLIKRFSYYETKRHCFSERKHPVYPV</sequence>
<dbReference type="InterPro" id="IPR011763">
    <property type="entry name" value="COA_CT_C"/>
</dbReference>
<keyword evidence="4" id="KW-1185">Reference proteome</keyword>
<dbReference type="GO" id="GO:0006552">
    <property type="term" value="P:L-leucine catabolic process"/>
    <property type="evidence" value="ECO:0007669"/>
    <property type="project" value="TreeGrafter"/>
</dbReference>
<organism evidence="3 4">
    <name type="scientific">Fervidibacillus albus</name>
    <dbReference type="NCBI Taxonomy" id="2980026"/>
    <lineage>
        <taxon>Bacteria</taxon>
        <taxon>Bacillati</taxon>
        <taxon>Bacillota</taxon>
        <taxon>Bacilli</taxon>
        <taxon>Bacillales</taxon>
        <taxon>Bacillaceae</taxon>
        <taxon>Fervidibacillus</taxon>
    </lineage>
</organism>
<dbReference type="Proteomes" id="UP001164718">
    <property type="component" value="Chromosome"/>
</dbReference>
<dbReference type="GO" id="GO:1905202">
    <property type="term" value="C:methylcrotonoyl-CoA carboxylase complex"/>
    <property type="evidence" value="ECO:0007669"/>
    <property type="project" value="TreeGrafter"/>
</dbReference>
<evidence type="ECO:0000259" key="1">
    <source>
        <dbReference type="PROSITE" id="PS50980"/>
    </source>
</evidence>
<dbReference type="EMBL" id="CP106878">
    <property type="protein sequence ID" value="WAA10621.1"/>
    <property type="molecule type" value="Genomic_DNA"/>
</dbReference>
<reference evidence="3" key="1">
    <citation type="submission" date="2022-09" db="EMBL/GenBank/DDBJ databases">
        <title>Complete Genomes of Fervidibacillus albus and Fervidibacillus halotolerans isolated from tidal flat sediments.</title>
        <authorList>
            <person name="Kwon K.K."/>
            <person name="Yang S.-H."/>
            <person name="Park M.J."/>
            <person name="Oh H.-M."/>
        </authorList>
    </citation>
    <scope>NUCLEOTIDE SEQUENCE</scope>
    <source>
        <strain evidence="3">MEBiC13591</strain>
    </source>
</reference>
<evidence type="ECO:0000313" key="3">
    <source>
        <dbReference type="EMBL" id="WAA10621.1"/>
    </source>
</evidence>
<evidence type="ECO:0000313" key="4">
    <source>
        <dbReference type="Proteomes" id="UP001164718"/>
    </source>
</evidence>
<dbReference type="Gene3D" id="3.90.226.10">
    <property type="entry name" value="2-enoyl-CoA Hydratase, Chain A, domain 1"/>
    <property type="match status" value="2"/>
</dbReference>
<dbReference type="InterPro" id="IPR045190">
    <property type="entry name" value="MCCB/AccD1-like"/>
</dbReference>
<dbReference type="SUPFAM" id="SSF52096">
    <property type="entry name" value="ClpP/crotonase"/>
    <property type="match status" value="2"/>
</dbReference>
<protein>
    <submittedName>
        <fullName evidence="3">Acyl-CoA carboxylase subunit beta</fullName>
    </submittedName>
</protein>
<dbReference type="AlphaFoldDB" id="A0A9E8RWF3"/>
<accession>A0A9E8RWF3</accession>
<evidence type="ECO:0000259" key="2">
    <source>
        <dbReference type="PROSITE" id="PS50989"/>
    </source>
</evidence>
<dbReference type="GO" id="GO:0004485">
    <property type="term" value="F:methylcrotonoyl-CoA carboxylase activity"/>
    <property type="evidence" value="ECO:0007669"/>
    <property type="project" value="TreeGrafter"/>
</dbReference>
<dbReference type="Pfam" id="PF01039">
    <property type="entry name" value="Carboxyl_trans"/>
    <property type="match status" value="1"/>
</dbReference>
<feature type="domain" description="CoA carboxyltransferase C-terminal" evidence="2">
    <location>
        <begin position="258"/>
        <end position="510"/>
    </location>
</feature>
<dbReference type="PANTHER" id="PTHR22855:SF13">
    <property type="entry name" value="METHYLCROTONOYL-COA CARBOXYLASE BETA CHAIN, MITOCHONDRIAL"/>
    <property type="match status" value="1"/>
</dbReference>
<dbReference type="PROSITE" id="PS50980">
    <property type="entry name" value="COA_CT_NTER"/>
    <property type="match status" value="1"/>
</dbReference>
<dbReference type="KEGG" id="faf:OE104_04695"/>
<dbReference type="PROSITE" id="PS50989">
    <property type="entry name" value="COA_CT_CTER"/>
    <property type="match status" value="1"/>
</dbReference>
<proteinExistence type="predicted"/>
<gene>
    <name evidence="3" type="ORF">OE104_04695</name>
</gene>
<feature type="domain" description="CoA carboxyltransferase N-terminal" evidence="1">
    <location>
        <begin position="1"/>
        <end position="253"/>
    </location>
</feature>
<dbReference type="RefSeq" id="WP_275418417.1">
    <property type="nucleotide sequence ID" value="NZ_CP106878.1"/>
</dbReference>